<dbReference type="PANTHER" id="PTHR24421">
    <property type="entry name" value="NITRATE/NITRITE SENSOR PROTEIN NARX-RELATED"/>
    <property type="match status" value="1"/>
</dbReference>
<dbReference type="InterPro" id="IPR011712">
    <property type="entry name" value="Sig_transdc_His_kin_sub3_dim/P"/>
</dbReference>
<feature type="transmembrane region" description="Helical" evidence="9">
    <location>
        <begin position="55"/>
        <end position="77"/>
    </location>
</feature>
<dbReference type="EMBL" id="JBHSQW010000005">
    <property type="protein sequence ID" value="MFC5993020.1"/>
    <property type="molecule type" value="Genomic_DNA"/>
</dbReference>
<keyword evidence="9" id="KW-1133">Transmembrane helix</keyword>
<keyword evidence="5" id="KW-0547">Nucleotide-binding</keyword>
<feature type="domain" description="Histidine kinase/HSP90-like ATPase" evidence="10">
    <location>
        <begin position="271"/>
        <end position="363"/>
    </location>
</feature>
<dbReference type="GO" id="GO:0016301">
    <property type="term" value="F:kinase activity"/>
    <property type="evidence" value="ECO:0007669"/>
    <property type="project" value="UniProtKB-KW"/>
</dbReference>
<reference evidence="13" key="1">
    <citation type="journal article" date="2019" name="Int. J. Syst. Evol. Microbiol.">
        <title>The Global Catalogue of Microorganisms (GCM) 10K type strain sequencing project: providing services to taxonomists for standard genome sequencing and annotation.</title>
        <authorList>
            <consortium name="The Broad Institute Genomics Platform"/>
            <consortium name="The Broad Institute Genome Sequencing Center for Infectious Disease"/>
            <person name="Wu L."/>
            <person name="Ma J."/>
        </authorList>
    </citation>
    <scope>NUCLEOTIDE SEQUENCE [LARGE SCALE GENOMIC DNA]</scope>
    <source>
        <strain evidence="13">CCM 8391</strain>
    </source>
</reference>
<evidence type="ECO:0000256" key="6">
    <source>
        <dbReference type="ARBA" id="ARBA00022777"/>
    </source>
</evidence>
<comment type="caution">
    <text evidence="12">The sequence shown here is derived from an EMBL/GenBank/DDBJ whole genome shotgun (WGS) entry which is preliminary data.</text>
</comment>
<accession>A0ABW1IXI6</accession>
<dbReference type="Gene3D" id="3.30.565.10">
    <property type="entry name" value="Histidine kinase-like ATPase, C-terminal domain"/>
    <property type="match status" value="1"/>
</dbReference>
<organism evidence="12 13">
    <name type="scientific">Pseudonocardia hispaniensis</name>
    <dbReference type="NCBI Taxonomy" id="904933"/>
    <lineage>
        <taxon>Bacteria</taxon>
        <taxon>Bacillati</taxon>
        <taxon>Actinomycetota</taxon>
        <taxon>Actinomycetes</taxon>
        <taxon>Pseudonocardiales</taxon>
        <taxon>Pseudonocardiaceae</taxon>
        <taxon>Pseudonocardia</taxon>
    </lineage>
</organism>
<evidence type="ECO:0000256" key="5">
    <source>
        <dbReference type="ARBA" id="ARBA00022741"/>
    </source>
</evidence>
<evidence type="ECO:0000256" key="3">
    <source>
        <dbReference type="ARBA" id="ARBA00022553"/>
    </source>
</evidence>
<dbReference type="Pfam" id="PF02518">
    <property type="entry name" value="HATPase_c"/>
    <property type="match status" value="1"/>
</dbReference>
<dbReference type="InterPro" id="IPR003594">
    <property type="entry name" value="HATPase_dom"/>
</dbReference>
<keyword evidence="3" id="KW-0597">Phosphoprotein</keyword>
<feature type="transmembrane region" description="Helical" evidence="9">
    <location>
        <begin position="115"/>
        <end position="136"/>
    </location>
</feature>
<keyword evidence="6 12" id="KW-0418">Kinase</keyword>
<dbReference type="RefSeq" id="WP_379582173.1">
    <property type="nucleotide sequence ID" value="NZ_JBHSQW010000005.1"/>
</dbReference>
<evidence type="ECO:0000313" key="12">
    <source>
        <dbReference type="EMBL" id="MFC5993020.1"/>
    </source>
</evidence>
<sequence length="375" mass="38738">MTPPSVRGVATEATAVLVPAAAVLLGRPAFGFSVVAGLVGCGLLPLRRVWPPLGVLGVLWGLVGGLGWPPALVALYTVGRRSRRLRDTVAWFVLAGLAAVLPVLLIQDLLWSDAILAVAFVALWAGAPVALGLLISTRERLTASMRDLEAARDAAISARESAARAQERARIGREFHDVVGHHATLIAVGAAALAVGAPDDKTREAAEHLRGLAKAALSEMRSALGLIADPAARPPGVAGLDGLVVRSRNAGIRADLVHDGEPAQLPPSLDRAVYRVIQESLTNAARHAPGAPVRIELGWRDHTRLRVRVHSDGIPGSEHGVPADATGGTGLAGLAERVAAVDGELISGPGPDGGFVVQALLPRRSAAPAGHHDPG</sequence>
<keyword evidence="13" id="KW-1185">Reference proteome</keyword>
<evidence type="ECO:0000256" key="7">
    <source>
        <dbReference type="ARBA" id="ARBA00022840"/>
    </source>
</evidence>
<dbReference type="EC" id="2.7.13.3" evidence="2"/>
<keyword evidence="9" id="KW-0812">Transmembrane</keyword>
<dbReference type="Pfam" id="PF07730">
    <property type="entry name" value="HisKA_3"/>
    <property type="match status" value="1"/>
</dbReference>
<dbReference type="InterPro" id="IPR050482">
    <property type="entry name" value="Sensor_HK_TwoCompSys"/>
</dbReference>
<proteinExistence type="predicted"/>
<evidence type="ECO:0000259" key="10">
    <source>
        <dbReference type="Pfam" id="PF02518"/>
    </source>
</evidence>
<evidence type="ECO:0000259" key="11">
    <source>
        <dbReference type="Pfam" id="PF07730"/>
    </source>
</evidence>
<evidence type="ECO:0000256" key="8">
    <source>
        <dbReference type="ARBA" id="ARBA00023012"/>
    </source>
</evidence>
<keyword evidence="4" id="KW-0808">Transferase</keyword>
<evidence type="ECO:0000313" key="13">
    <source>
        <dbReference type="Proteomes" id="UP001596302"/>
    </source>
</evidence>
<feature type="transmembrane region" description="Helical" evidence="9">
    <location>
        <begin position="89"/>
        <end position="109"/>
    </location>
</feature>
<evidence type="ECO:0000256" key="4">
    <source>
        <dbReference type="ARBA" id="ARBA00022679"/>
    </source>
</evidence>
<dbReference type="SUPFAM" id="SSF55874">
    <property type="entry name" value="ATPase domain of HSP90 chaperone/DNA topoisomerase II/histidine kinase"/>
    <property type="match status" value="1"/>
</dbReference>
<dbReference type="CDD" id="cd16917">
    <property type="entry name" value="HATPase_UhpB-NarQ-NarX-like"/>
    <property type="match status" value="1"/>
</dbReference>
<evidence type="ECO:0000256" key="2">
    <source>
        <dbReference type="ARBA" id="ARBA00012438"/>
    </source>
</evidence>
<feature type="domain" description="Signal transduction histidine kinase subgroup 3 dimerisation and phosphoacceptor" evidence="11">
    <location>
        <begin position="167"/>
        <end position="228"/>
    </location>
</feature>
<evidence type="ECO:0000256" key="1">
    <source>
        <dbReference type="ARBA" id="ARBA00000085"/>
    </source>
</evidence>
<dbReference type="Gene3D" id="1.20.5.1930">
    <property type="match status" value="1"/>
</dbReference>
<keyword evidence="8" id="KW-0902">Two-component regulatory system</keyword>
<name>A0ABW1IXI6_9PSEU</name>
<keyword evidence="7" id="KW-0067">ATP-binding</keyword>
<evidence type="ECO:0000256" key="9">
    <source>
        <dbReference type="SAM" id="Phobius"/>
    </source>
</evidence>
<gene>
    <name evidence="12" type="ORF">ACFQE5_02215</name>
</gene>
<protein>
    <recommendedName>
        <fullName evidence="2">histidine kinase</fullName>
        <ecNumber evidence="2">2.7.13.3</ecNumber>
    </recommendedName>
</protein>
<dbReference type="PANTHER" id="PTHR24421:SF10">
    <property type="entry name" value="NITRATE_NITRITE SENSOR PROTEIN NARQ"/>
    <property type="match status" value="1"/>
</dbReference>
<dbReference type="Proteomes" id="UP001596302">
    <property type="component" value="Unassembled WGS sequence"/>
</dbReference>
<dbReference type="InterPro" id="IPR036890">
    <property type="entry name" value="HATPase_C_sf"/>
</dbReference>
<keyword evidence="9" id="KW-0472">Membrane</keyword>
<comment type="catalytic activity">
    <reaction evidence="1">
        <text>ATP + protein L-histidine = ADP + protein N-phospho-L-histidine.</text>
        <dbReference type="EC" id="2.7.13.3"/>
    </reaction>
</comment>